<dbReference type="PANTHER" id="PTHR14209:SF19">
    <property type="entry name" value="ISOAMYL ACETATE-HYDROLYZING ESTERASE 1 HOMOLOG"/>
    <property type="match status" value="1"/>
</dbReference>
<feature type="domain" description="SGNH hydrolase-type esterase" evidence="1">
    <location>
        <begin position="7"/>
        <end position="178"/>
    </location>
</feature>
<dbReference type="AlphaFoldDB" id="A0A0R1S9G9"/>
<dbReference type="InterPro" id="IPR013830">
    <property type="entry name" value="SGNH_hydro"/>
</dbReference>
<dbReference type="SUPFAM" id="SSF52266">
    <property type="entry name" value="SGNH hydrolase"/>
    <property type="match status" value="1"/>
</dbReference>
<dbReference type="Pfam" id="PF13472">
    <property type="entry name" value="Lipase_GDSL_2"/>
    <property type="match status" value="1"/>
</dbReference>
<dbReference type="PATRIC" id="fig|1423739.3.peg.588"/>
<sequence length="187" mass="21611">MKIQLTGDSIIARHEGLVEPMINCLLKNKFPDLIIYNTAVSGNNTCDLLRRLDSDVLSVRNVDKIFVLIGINDAARNKQVSLDRYTQNLEKIINQLLKRYCQRQIYFMTPPAVDERKQRYRDNQLIAMYIDKLERIVKQANCHFLNLFEILSRHPDFPQIMQGSLDDGLHFGEGGYQILAELIGQCL</sequence>
<organism evidence="2 3">
    <name type="scientific">Lentilactobacillus diolivorans DSM 14421</name>
    <dbReference type="NCBI Taxonomy" id="1423739"/>
    <lineage>
        <taxon>Bacteria</taxon>
        <taxon>Bacillati</taxon>
        <taxon>Bacillota</taxon>
        <taxon>Bacilli</taxon>
        <taxon>Lactobacillales</taxon>
        <taxon>Lactobacillaceae</taxon>
        <taxon>Lentilactobacillus</taxon>
    </lineage>
</organism>
<evidence type="ECO:0000313" key="2">
    <source>
        <dbReference type="EMBL" id="KRL65065.1"/>
    </source>
</evidence>
<dbReference type="InterPro" id="IPR045136">
    <property type="entry name" value="Iah1-like"/>
</dbReference>
<accession>A0A0R1S9G9</accession>
<dbReference type="Gene3D" id="3.40.50.1110">
    <property type="entry name" value="SGNH hydrolase"/>
    <property type="match status" value="1"/>
</dbReference>
<reference evidence="2 3" key="1">
    <citation type="journal article" date="2015" name="Genome Announc.">
        <title>Expanding the biotechnology potential of lactobacilli through comparative genomics of 213 strains and associated genera.</title>
        <authorList>
            <person name="Sun Z."/>
            <person name="Harris H.M."/>
            <person name="McCann A."/>
            <person name="Guo C."/>
            <person name="Argimon S."/>
            <person name="Zhang W."/>
            <person name="Yang X."/>
            <person name="Jeffery I.B."/>
            <person name="Cooney J.C."/>
            <person name="Kagawa T.F."/>
            <person name="Liu W."/>
            <person name="Song Y."/>
            <person name="Salvetti E."/>
            <person name="Wrobel A."/>
            <person name="Rasinkangas P."/>
            <person name="Parkhill J."/>
            <person name="Rea M.C."/>
            <person name="O'Sullivan O."/>
            <person name="Ritari J."/>
            <person name="Douillard F.P."/>
            <person name="Paul Ross R."/>
            <person name="Yang R."/>
            <person name="Briner A.E."/>
            <person name="Felis G.E."/>
            <person name="de Vos W.M."/>
            <person name="Barrangou R."/>
            <person name="Klaenhammer T.R."/>
            <person name="Caufield P.W."/>
            <person name="Cui Y."/>
            <person name="Zhang H."/>
            <person name="O'Toole P.W."/>
        </authorList>
    </citation>
    <scope>NUCLEOTIDE SEQUENCE [LARGE SCALE GENOMIC DNA]</scope>
    <source>
        <strain evidence="2 3">DSM 14421</strain>
    </source>
</reference>
<dbReference type="InterPro" id="IPR036514">
    <property type="entry name" value="SGNH_hydro_sf"/>
</dbReference>
<evidence type="ECO:0000313" key="3">
    <source>
        <dbReference type="Proteomes" id="UP000052013"/>
    </source>
</evidence>
<dbReference type="Proteomes" id="UP000052013">
    <property type="component" value="Unassembled WGS sequence"/>
</dbReference>
<dbReference type="PANTHER" id="PTHR14209">
    <property type="entry name" value="ISOAMYL ACETATE-HYDROLYZING ESTERASE 1"/>
    <property type="match status" value="1"/>
</dbReference>
<protein>
    <submittedName>
        <fullName evidence="2">Esterase</fullName>
    </submittedName>
</protein>
<gene>
    <name evidence="2" type="ORF">FC85_GL000560</name>
</gene>
<comment type="caution">
    <text evidence="2">The sequence shown here is derived from an EMBL/GenBank/DDBJ whole genome shotgun (WGS) entry which is preliminary data.</text>
</comment>
<dbReference type="RefSeq" id="WP_057865033.1">
    <property type="nucleotide sequence ID" value="NZ_AZEY01000077.1"/>
</dbReference>
<name>A0A0R1S9G9_9LACO</name>
<dbReference type="EMBL" id="AZEY01000077">
    <property type="protein sequence ID" value="KRL65065.1"/>
    <property type="molecule type" value="Genomic_DNA"/>
</dbReference>
<evidence type="ECO:0000259" key="1">
    <source>
        <dbReference type="Pfam" id="PF13472"/>
    </source>
</evidence>
<dbReference type="STRING" id="1423739.FC85_GL000560"/>
<proteinExistence type="predicted"/>